<feature type="domain" description="EGF-like" evidence="12">
    <location>
        <begin position="447"/>
        <end position="486"/>
    </location>
</feature>
<dbReference type="InterPro" id="IPR050350">
    <property type="entry name" value="Compl-Cell_Adhes-Reg"/>
</dbReference>
<dbReference type="PANTHER" id="PTHR19325:SF575">
    <property type="entry name" value="LOCOMOTION-RELATED PROTEIN HIKARU GENKI"/>
    <property type="match status" value="1"/>
</dbReference>
<dbReference type="InterPro" id="IPR001759">
    <property type="entry name" value="PTX_dom"/>
</dbReference>
<dbReference type="SMART" id="SM00179">
    <property type="entry name" value="EGF_CA"/>
    <property type="match status" value="4"/>
</dbReference>
<dbReference type="InterPro" id="IPR009030">
    <property type="entry name" value="Growth_fac_rcpt_cys_sf"/>
</dbReference>
<feature type="disulfide bond" evidence="10">
    <location>
        <begin position="989"/>
        <end position="999"/>
    </location>
</feature>
<keyword evidence="6" id="KW-0106">Calcium</keyword>
<dbReference type="Gene3D" id="2.60.120.200">
    <property type="match status" value="1"/>
</dbReference>
<dbReference type="CDD" id="cd00054">
    <property type="entry name" value="EGF_CA"/>
    <property type="match status" value="4"/>
</dbReference>
<feature type="domain" description="EGF-like" evidence="12">
    <location>
        <begin position="9"/>
        <end position="45"/>
    </location>
</feature>
<keyword evidence="8 10" id="KW-1015">Disulfide bond</keyword>
<dbReference type="OrthoDB" id="6515930at2759"/>
<dbReference type="PROSITE" id="PS01187">
    <property type="entry name" value="EGF_CA"/>
    <property type="match status" value="2"/>
</dbReference>
<dbReference type="Gene3D" id="2.10.70.10">
    <property type="entry name" value="Complement Module, domain 1"/>
    <property type="match status" value="9"/>
</dbReference>
<dbReference type="AlphaFoldDB" id="A0A6I9WYQ1"/>
<evidence type="ECO:0000259" key="13">
    <source>
        <dbReference type="PROSITE" id="PS50923"/>
    </source>
</evidence>
<dbReference type="PROSITE" id="PS51828">
    <property type="entry name" value="PTX_2"/>
    <property type="match status" value="1"/>
</dbReference>
<dbReference type="PROSITE" id="PS50026">
    <property type="entry name" value="EGF_3"/>
    <property type="match status" value="6"/>
</dbReference>
<keyword evidence="2 10" id="KW-0245">EGF-like domain</keyword>
<dbReference type="FunFam" id="2.10.25.10:FF:000004">
    <property type="entry name" value="Neurogenic locus notch 1"/>
    <property type="match status" value="2"/>
</dbReference>
<accession>A0A6I9WYQ1</accession>
<feature type="disulfide bond" evidence="11">
    <location>
        <begin position="633"/>
        <end position="660"/>
    </location>
</feature>
<feature type="domain" description="Sushi" evidence="13">
    <location>
        <begin position="808"/>
        <end position="866"/>
    </location>
</feature>
<dbReference type="InterPro" id="IPR001881">
    <property type="entry name" value="EGF-like_Ca-bd_dom"/>
</dbReference>
<dbReference type="SUPFAM" id="SSF57535">
    <property type="entry name" value="Complement control module/SCR domain"/>
    <property type="match status" value="9"/>
</dbReference>
<feature type="disulfide bond" evidence="10">
    <location>
        <begin position="975"/>
        <end position="984"/>
    </location>
</feature>
<evidence type="ECO:0000256" key="9">
    <source>
        <dbReference type="ARBA" id="ARBA00023180"/>
    </source>
</evidence>
<dbReference type="InterPro" id="IPR000742">
    <property type="entry name" value="EGF"/>
</dbReference>
<feature type="disulfide bond" evidence="10">
    <location>
        <begin position="35"/>
        <end position="44"/>
    </location>
</feature>
<evidence type="ECO:0000313" key="15">
    <source>
        <dbReference type="Proteomes" id="UP000504617"/>
    </source>
</evidence>
<dbReference type="SUPFAM" id="SSF57196">
    <property type="entry name" value="EGF/Laminin"/>
    <property type="match status" value="1"/>
</dbReference>
<gene>
    <name evidence="16" type="primary">LOC106538173</name>
</gene>
<feature type="domain" description="Sushi" evidence="13">
    <location>
        <begin position="489"/>
        <end position="546"/>
    </location>
</feature>
<dbReference type="PROSITE" id="PS50923">
    <property type="entry name" value="SUSHI"/>
    <property type="match status" value="9"/>
</dbReference>
<feature type="domain" description="Sushi" evidence="13">
    <location>
        <begin position="390"/>
        <end position="447"/>
    </location>
</feature>
<evidence type="ECO:0000256" key="8">
    <source>
        <dbReference type="ARBA" id="ARBA00023157"/>
    </source>
</evidence>
<evidence type="ECO:0000313" key="16">
    <source>
        <dbReference type="RefSeq" id="XP_013908079.1"/>
    </source>
</evidence>
<feature type="disulfide bond" evidence="11">
    <location>
        <begin position="418"/>
        <end position="445"/>
    </location>
</feature>
<evidence type="ECO:0000256" key="7">
    <source>
        <dbReference type="ARBA" id="ARBA00023136"/>
    </source>
</evidence>
<dbReference type="Pfam" id="PF00008">
    <property type="entry name" value="EGF"/>
    <property type="match status" value="3"/>
</dbReference>
<dbReference type="PROSITE" id="PS00022">
    <property type="entry name" value="EGF_1"/>
    <property type="match status" value="5"/>
</dbReference>
<dbReference type="FunFam" id="2.60.120.200:FF:000012">
    <property type="entry name" value="neuronal pentraxin receptor"/>
    <property type="match status" value="1"/>
</dbReference>
<dbReference type="KEGG" id="tsr:106538173"/>
<dbReference type="CDD" id="cd00033">
    <property type="entry name" value="CCP"/>
    <property type="match status" value="9"/>
</dbReference>
<keyword evidence="3 11" id="KW-0768">Sushi</keyword>
<comment type="subcellular location">
    <subcellularLocation>
        <location evidence="1">Membrane</location>
    </subcellularLocation>
</comment>
<comment type="caution">
    <text evidence="10">Lacks conserved residue(s) required for the propagation of feature annotation.</text>
</comment>
<dbReference type="PROSITE" id="PS00010">
    <property type="entry name" value="ASX_HYDROXYL"/>
    <property type="match status" value="4"/>
</dbReference>
<evidence type="ECO:0000256" key="3">
    <source>
        <dbReference type="ARBA" id="ARBA00022659"/>
    </source>
</evidence>
<proteinExistence type="predicted"/>
<feature type="disulfide bond" evidence="11">
    <location>
        <begin position="517"/>
        <end position="544"/>
    </location>
</feature>
<dbReference type="Pfam" id="PF07645">
    <property type="entry name" value="EGF_CA"/>
    <property type="match status" value="1"/>
</dbReference>
<organism evidence="15 16">
    <name type="scientific">Thamnophis sirtalis</name>
    <dbReference type="NCBI Taxonomy" id="35019"/>
    <lineage>
        <taxon>Eukaryota</taxon>
        <taxon>Metazoa</taxon>
        <taxon>Chordata</taxon>
        <taxon>Craniata</taxon>
        <taxon>Vertebrata</taxon>
        <taxon>Euteleostomi</taxon>
        <taxon>Lepidosauria</taxon>
        <taxon>Squamata</taxon>
        <taxon>Bifurcata</taxon>
        <taxon>Unidentata</taxon>
        <taxon>Episquamata</taxon>
        <taxon>Toxicofera</taxon>
        <taxon>Serpentes</taxon>
        <taxon>Colubroidea</taxon>
        <taxon>Colubridae</taxon>
        <taxon>Natricinae</taxon>
        <taxon>Thamnophis</taxon>
    </lineage>
</organism>
<dbReference type="InterPro" id="IPR035976">
    <property type="entry name" value="Sushi/SCR/CCP_sf"/>
</dbReference>
<dbReference type="FunFam" id="2.10.70.10:FF:000011">
    <property type="entry name" value="CUB and sushi domain-containing protein 3 isoform A"/>
    <property type="match status" value="3"/>
</dbReference>
<feature type="disulfide bond" evidence="10">
    <location>
        <begin position="73"/>
        <end position="82"/>
    </location>
</feature>
<protein>
    <submittedName>
        <fullName evidence="16">Sushi, von Willebrand factor type A, EGF and pentraxin domain-containing protein 1-like</fullName>
    </submittedName>
</protein>
<dbReference type="InterPro" id="IPR000436">
    <property type="entry name" value="Sushi_SCR_CCP_dom"/>
</dbReference>
<evidence type="ECO:0000256" key="1">
    <source>
        <dbReference type="ARBA" id="ARBA00004370"/>
    </source>
</evidence>
<dbReference type="GeneID" id="106538173"/>
<evidence type="ECO:0000259" key="14">
    <source>
        <dbReference type="PROSITE" id="PS51828"/>
    </source>
</evidence>
<dbReference type="GO" id="GO:0016020">
    <property type="term" value="C:membrane"/>
    <property type="evidence" value="ECO:0007669"/>
    <property type="project" value="UniProtKB-SubCell"/>
</dbReference>
<feature type="domain" description="Sushi" evidence="13">
    <location>
        <begin position="692"/>
        <end position="749"/>
    </location>
</feature>
<dbReference type="RefSeq" id="XP_013908079.1">
    <property type="nucleotide sequence ID" value="XM_014052604.1"/>
</dbReference>
<evidence type="ECO:0000259" key="12">
    <source>
        <dbReference type="PROSITE" id="PS50026"/>
    </source>
</evidence>
<dbReference type="FunFam" id="2.10.25.10:FF:000038">
    <property type="entry name" value="Fibrillin 2"/>
    <property type="match status" value="1"/>
</dbReference>
<dbReference type="Pfam" id="PF00084">
    <property type="entry name" value="Sushi"/>
    <property type="match status" value="9"/>
</dbReference>
<keyword evidence="15" id="KW-1185">Reference proteome</keyword>
<dbReference type="PRINTS" id="PR00895">
    <property type="entry name" value="PENTAXIN"/>
</dbReference>
<dbReference type="SMART" id="SM00159">
    <property type="entry name" value="PTX"/>
    <property type="match status" value="1"/>
</dbReference>
<keyword evidence="9" id="KW-0325">Glycoprotein</keyword>
<feature type="domain" description="Sushi" evidence="13">
    <location>
        <begin position="750"/>
        <end position="807"/>
    </location>
</feature>
<feature type="domain" description="EGF-like" evidence="12">
    <location>
        <begin position="85"/>
        <end position="121"/>
    </location>
</feature>
<dbReference type="InterPro" id="IPR049883">
    <property type="entry name" value="NOTCH1_EGF-like"/>
</dbReference>
<evidence type="ECO:0000256" key="5">
    <source>
        <dbReference type="ARBA" id="ARBA00022737"/>
    </source>
</evidence>
<dbReference type="SMART" id="SM00181">
    <property type="entry name" value="EGF"/>
    <property type="match status" value="7"/>
</dbReference>
<dbReference type="Gene3D" id="2.10.25.10">
    <property type="entry name" value="Laminin"/>
    <property type="match status" value="7"/>
</dbReference>
<dbReference type="FunFam" id="2.10.25.10:FF:000225">
    <property type="entry name" value="Sushi, von Willebrand factor type A, EGF and pentraxin domain containing 1"/>
    <property type="match status" value="1"/>
</dbReference>
<evidence type="ECO:0000256" key="10">
    <source>
        <dbReference type="PROSITE-ProRule" id="PRU00076"/>
    </source>
</evidence>
<dbReference type="PROSITE" id="PS01186">
    <property type="entry name" value="EGF_2"/>
    <property type="match status" value="6"/>
</dbReference>
<feature type="domain" description="Sushi" evidence="13">
    <location>
        <begin position="547"/>
        <end position="604"/>
    </location>
</feature>
<reference evidence="16" key="1">
    <citation type="submission" date="2025-08" db="UniProtKB">
        <authorList>
            <consortium name="RefSeq"/>
        </authorList>
    </citation>
    <scope>IDENTIFICATION</scope>
    <source>
        <tissue evidence="16">Skeletal muscle</tissue>
    </source>
</reference>
<keyword evidence="5" id="KW-0677">Repeat</keyword>
<keyword evidence="7" id="KW-0472">Membrane</keyword>
<name>A0A6I9WYQ1_9SAUR</name>
<feature type="domain" description="Sushi" evidence="13">
    <location>
        <begin position="867"/>
        <end position="923"/>
    </location>
</feature>
<feature type="domain" description="EGF-like" evidence="12">
    <location>
        <begin position="953"/>
        <end position="985"/>
    </location>
</feature>
<dbReference type="PRINTS" id="PR00010">
    <property type="entry name" value="EGFBLOOD"/>
</dbReference>
<dbReference type="SMART" id="SM00032">
    <property type="entry name" value="CCP"/>
    <property type="match status" value="9"/>
</dbReference>
<feature type="domain" description="Pentraxin (PTX)" evidence="14">
    <location>
        <begin position="126"/>
        <end position="329"/>
    </location>
</feature>
<feature type="domain" description="Sushi" evidence="13">
    <location>
        <begin position="331"/>
        <end position="389"/>
    </location>
</feature>
<feature type="disulfide bond" evidence="10">
    <location>
        <begin position="1007"/>
        <end position="1016"/>
    </location>
</feature>
<feature type="disulfide bond" evidence="11">
    <location>
        <begin position="720"/>
        <end position="747"/>
    </location>
</feature>
<feature type="disulfide bond" evidence="11">
    <location>
        <begin position="778"/>
        <end position="805"/>
    </location>
</feature>
<feature type="disulfide bond" evidence="10">
    <location>
        <begin position="111"/>
        <end position="120"/>
    </location>
</feature>
<feature type="domain" description="EGF-like" evidence="12">
    <location>
        <begin position="47"/>
        <end position="83"/>
    </location>
</feature>
<dbReference type="InterPro" id="IPR013032">
    <property type="entry name" value="EGF-like_CS"/>
</dbReference>
<dbReference type="FunFam" id="2.10.25.10:FF:000109">
    <property type="entry name" value="Notch homolog 4, [Drosophila]"/>
    <property type="match status" value="1"/>
</dbReference>
<dbReference type="Pfam" id="PF00354">
    <property type="entry name" value="Pentaxin"/>
    <property type="match status" value="1"/>
</dbReference>
<feature type="disulfide bond" evidence="11">
    <location>
        <begin position="360"/>
        <end position="387"/>
    </location>
</feature>
<dbReference type="InterPro" id="IPR018097">
    <property type="entry name" value="EGF_Ca-bd_CS"/>
</dbReference>
<sequence>MRSTHCEAEVNECLSNPCFNKATCEDQVAGFHCKCLPGFIGALCEKNINECLSRPCKNGAACKDGINGYRCHCVTGYTGPQCEVNINECESNPCENQGTCMDALNSYVCKCPPGFTGSRCETEQSSGFNLDFEVSGIYGYVLLDGVLPSLNEITCAFWMKSSDTTNYGTPISYAVENGSDNAFLITDYNGWVLYVNGKESITDCPSVNDGNWHHIAVTWASGDGAWGVYIDGKLSDGGSGLSVGTEIPGGGALVLGQEQDQRGEGFNPAESFVGSISQLNIWGYALPPEQVKSLATSCPENLQKGNVLAWPDFLPGVVGRVKIDPRSIFCADCQPLEGSIPHLKTSSATLKPGSKIFLYCDTGFHIVGNSVLHCLNLGQWAQPLPHCERISCGEPPPLEHGFYSAEDFFAGSSVTYQCNSGYYLLGDSRMLCTDNGSWNIISPSCLDVDECAVGSDCDSHASCLNTNGSYICTCIHPYTGDGKKCAEPVKCKHPEDPEHGRSHGVSYTVGSEIRFSCEKGYQLKGASQVTCLESGEWSHLIPFCEAISCGIPPHPKNGAIDGSRFTFGSRVMFRCEEGYVLVGEAEATCLANGRWNHSSPFCELVQCSLPKEIKNGKYIANGVMYLSNVSYTCDMGYSLQGPSVLVCEALGNWSSSPPDCEIVSCGLPPVIKDAVVTGNNFTFGNTVTYTCIRCEAPPTVQNAFSIATENMYRSNIYFVCNFGYHLRGLENITCLANGSWSQPLPTCEETRCEDPDLIENGNVVSENNTVGSRTAYYCNRGYSLEGEQIAECTEAGIWSHPTPSCKPNPCPVPIIIPENAILSETTFYVGQEVFIKCREGYQLQGQSVISCNPDEVWTPTKAKCERISCGPPAHVEHALVRGTFYQYGDMVTYSCYSGYMLEGSLRSVCLENGTWAGTPACKAVCRFPCQNGGVCERPNVCSCLEGWMGRLCEEPICILHCLNGGRCVAPYQCDCPTGWTGSRCHQAVCHSPCLNGGKCIRPNRCHCTSPWTGHDCSRKRKSGFHHF</sequence>
<dbReference type="PANTHER" id="PTHR19325">
    <property type="entry name" value="COMPLEMENT COMPONENT-RELATED SUSHI DOMAIN-CONTAINING"/>
    <property type="match status" value="1"/>
</dbReference>
<evidence type="ECO:0000256" key="6">
    <source>
        <dbReference type="ARBA" id="ARBA00022837"/>
    </source>
</evidence>
<dbReference type="SUPFAM" id="SSF57184">
    <property type="entry name" value="Growth factor receptor domain"/>
    <property type="match status" value="1"/>
</dbReference>
<feature type="disulfide bond" evidence="11">
    <location>
        <begin position="837"/>
        <end position="864"/>
    </location>
</feature>
<dbReference type="GO" id="GO:0005509">
    <property type="term" value="F:calcium ion binding"/>
    <property type="evidence" value="ECO:0007669"/>
    <property type="project" value="InterPro"/>
</dbReference>
<feature type="domain" description="EGF-like" evidence="12">
    <location>
        <begin position="986"/>
        <end position="1017"/>
    </location>
</feature>
<feature type="disulfide bond" evidence="11">
    <location>
        <begin position="575"/>
        <end position="602"/>
    </location>
</feature>
<evidence type="ECO:0000256" key="2">
    <source>
        <dbReference type="ARBA" id="ARBA00022536"/>
    </source>
</evidence>
<dbReference type="InterPro" id="IPR013320">
    <property type="entry name" value="ConA-like_dom_sf"/>
</dbReference>
<dbReference type="Proteomes" id="UP000504617">
    <property type="component" value="Unplaced"/>
</dbReference>
<evidence type="ECO:0000256" key="4">
    <source>
        <dbReference type="ARBA" id="ARBA00022729"/>
    </source>
</evidence>
<dbReference type="Pfam" id="PF12661">
    <property type="entry name" value="hEGF"/>
    <property type="match status" value="1"/>
</dbReference>
<keyword evidence="4" id="KW-0732">Signal</keyword>
<feature type="disulfide bond" evidence="10">
    <location>
        <begin position="957"/>
        <end position="967"/>
    </location>
</feature>
<evidence type="ECO:0000256" key="11">
    <source>
        <dbReference type="PROSITE-ProRule" id="PRU00302"/>
    </source>
</evidence>
<feature type="domain" description="Sushi" evidence="13">
    <location>
        <begin position="605"/>
        <end position="662"/>
    </location>
</feature>
<dbReference type="SUPFAM" id="SSF49899">
    <property type="entry name" value="Concanavalin A-like lectins/glucanases"/>
    <property type="match status" value="1"/>
</dbReference>
<dbReference type="InterPro" id="IPR000152">
    <property type="entry name" value="EGF-type_Asp/Asn_hydroxyl_site"/>
</dbReference>